<dbReference type="InterPro" id="IPR029058">
    <property type="entry name" value="AB_hydrolase_fold"/>
</dbReference>
<dbReference type="PANTHER" id="PTHR48081">
    <property type="entry name" value="AB HYDROLASE SUPERFAMILY PROTEIN C4A8.06C"/>
    <property type="match status" value="1"/>
</dbReference>
<evidence type="ECO:0000313" key="3">
    <source>
        <dbReference type="EMBL" id="MFC5474750.1"/>
    </source>
</evidence>
<dbReference type="InterPro" id="IPR050300">
    <property type="entry name" value="GDXG_lipolytic_enzyme"/>
</dbReference>
<name>A0ABW0M956_9BURK</name>
<dbReference type="Gene3D" id="3.40.50.1820">
    <property type="entry name" value="alpha/beta hydrolase"/>
    <property type="match status" value="1"/>
</dbReference>
<keyword evidence="4" id="KW-1185">Reference proteome</keyword>
<dbReference type="EMBL" id="JBHSMT010000023">
    <property type="protein sequence ID" value="MFC5474750.1"/>
    <property type="molecule type" value="Genomic_DNA"/>
</dbReference>
<accession>A0ABW0M956</accession>
<comment type="caution">
    <text evidence="3">The sequence shown here is derived from an EMBL/GenBank/DDBJ whole genome shotgun (WGS) entry which is preliminary data.</text>
</comment>
<feature type="domain" description="Alpha/beta hydrolase fold-3" evidence="2">
    <location>
        <begin position="43"/>
        <end position="241"/>
    </location>
</feature>
<keyword evidence="1 3" id="KW-0378">Hydrolase</keyword>
<evidence type="ECO:0000313" key="4">
    <source>
        <dbReference type="Proteomes" id="UP001596045"/>
    </source>
</evidence>
<organism evidence="3 4">
    <name type="scientific">Paraherbaspirillum soli</name>
    <dbReference type="NCBI Taxonomy" id="631222"/>
    <lineage>
        <taxon>Bacteria</taxon>
        <taxon>Pseudomonadati</taxon>
        <taxon>Pseudomonadota</taxon>
        <taxon>Betaproteobacteria</taxon>
        <taxon>Burkholderiales</taxon>
        <taxon>Oxalobacteraceae</taxon>
        <taxon>Paraherbaspirillum</taxon>
    </lineage>
</organism>
<dbReference type="InterPro" id="IPR013094">
    <property type="entry name" value="AB_hydrolase_3"/>
</dbReference>
<dbReference type="SUPFAM" id="SSF53474">
    <property type="entry name" value="alpha/beta-Hydrolases"/>
    <property type="match status" value="1"/>
</dbReference>
<proteinExistence type="predicted"/>
<dbReference type="PANTHER" id="PTHR48081:SF8">
    <property type="entry name" value="ALPHA_BETA HYDROLASE FOLD-3 DOMAIN-CONTAINING PROTEIN-RELATED"/>
    <property type="match status" value="1"/>
</dbReference>
<dbReference type="Pfam" id="PF07859">
    <property type="entry name" value="Abhydrolase_3"/>
    <property type="match status" value="1"/>
</dbReference>
<protein>
    <submittedName>
        <fullName evidence="3">Alpha/beta hydrolase</fullName>
    </submittedName>
</protein>
<dbReference type="GO" id="GO:0016787">
    <property type="term" value="F:hydrolase activity"/>
    <property type="evidence" value="ECO:0007669"/>
    <property type="project" value="UniProtKB-KW"/>
</dbReference>
<evidence type="ECO:0000256" key="1">
    <source>
        <dbReference type="ARBA" id="ARBA00022801"/>
    </source>
</evidence>
<gene>
    <name evidence="3" type="ORF">ACFPM8_12370</name>
</gene>
<evidence type="ECO:0000259" key="2">
    <source>
        <dbReference type="Pfam" id="PF07859"/>
    </source>
</evidence>
<dbReference type="Proteomes" id="UP001596045">
    <property type="component" value="Unassembled WGS sequence"/>
</dbReference>
<sequence>MMKRSQISSDAAWTTSFLRSSTNDEVALRVFGKKPRPASAPIIVYFHGGLFNCGTVADADSIARALADHAVVVCVDYPLAPKCHFPDSVEVAFEALQWVWGHAAELGGHAARVIVAGDQAGGNLAAAVAMVARDRAASAASGAALKGQILITPMLDPQQTTLSMRAAPDCPCQQAWADYLPSASDAMHPYAAPLHSRRLGGLASTLIITAELDPLRDEAELYAARLITAGVPVQVRRFEAVGGYLVTPSHACFAAVAETMAQFISDSFQKSVDSVASTSSPSKDLP</sequence>
<reference evidence="4" key="1">
    <citation type="journal article" date="2019" name="Int. J. Syst. Evol. Microbiol.">
        <title>The Global Catalogue of Microorganisms (GCM) 10K type strain sequencing project: providing services to taxonomists for standard genome sequencing and annotation.</title>
        <authorList>
            <consortium name="The Broad Institute Genomics Platform"/>
            <consortium name="The Broad Institute Genome Sequencing Center for Infectious Disease"/>
            <person name="Wu L."/>
            <person name="Ma J."/>
        </authorList>
    </citation>
    <scope>NUCLEOTIDE SEQUENCE [LARGE SCALE GENOMIC DNA]</scope>
    <source>
        <strain evidence="4">JCM 17066</strain>
    </source>
</reference>
<dbReference type="RefSeq" id="WP_378997860.1">
    <property type="nucleotide sequence ID" value="NZ_JBHSMT010000023.1"/>
</dbReference>